<dbReference type="EMBL" id="LK034964">
    <property type="protein sequence ID" value="CDY65819.1"/>
    <property type="molecule type" value="Genomic_DNA"/>
</dbReference>
<dbReference type="Gramene" id="CDY65819">
    <property type="protein sequence ID" value="CDY65819"/>
    <property type="gene ID" value="GSBRNA2T00048296001"/>
</dbReference>
<name>A0A078JGL3_BRANA</name>
<keyword evidence="4" id="KW-1185">Reference proteome</keyword>
<dbReference type="Proteomes" id="UP000824890">
    <property type="component" value="Unassembled WGS sequence"/>
</dbReference>
<reference evidence="2" key="2">
    <citation type="submission" date="2014-06" db="EMBL/GenBank/DDBJ databases">
        <authorList>
            <person name="Genoscope - CEA"/>
        </authorList>
    </citation>
    <scope>NUCLEOTIDE SEQUENCE</scope>
</reference>
<evidence type="ECO:0000313" key="4">
    <source>
        <dbReference type="Proteomes" id="UP000824890"/>
    </source>
</evidence>
<evidence type="ECO:0000313" key="1">
    <source>
        <dbReference type="EMBL" id="CAF1854176.1"/>
    </source>
</evidence>
<reference evidence="1" key="3">
    <citation type="submission" date="2021-01" db="EMBL/GenBank/DDBJ databases">
        <authorList>
            <consortium name="Genoscope - CEA"/>
            <person name="William W."/>
        </authorList>
    </citation>
    <scope>NUCLEOTIDE SEQUENCE</scope>
</reference>
<gene>
    <name evidence="2" type="primary">BnaUnng01190D</name>
    <name evidence="1" type="ORF">DARMORV10_C04P39300.1</name>
    <name evidence="2" type="ORF">GSBRNA2T00048296001</name>
    <name evidence="3" type="ORF">HID58_061128</name>
</gene>
<dbReference type="EMBL" id="HG994368">
    <property type="protein sequence ID" value="CAF1854176.1"/>
    <property type="molecule type" value="Genomic_DNA"/>
</dbReference>
<reference evidence="2" key="1">
    <citation type="journal article" date="2014" name="Science">
        <title>Plant genetics. Early allopolyploid evolution in the post-Neolithic Brassica napus oilseed genome.</title>
        <authorList>
            <person name="Chalhoub B."/>
            <person name="Denoeud F."/>
            <person name="Liu S."/>
            <person name="Parkin I.A."/>
            <person name="Tang H."/>
            <person name="Wang X."/>
            <person name="Chiquet J."/>
            <person name="Belcram H."/>
            <person name="Tong C."/>
            <person name="Samans B."/>
            <person name="Correa M."/>
            <person name="Da Silva C."/>
            <person name="Just J."/>
            <person name="Falentin C."/>
            <person name="Koh C.S."/>
            <person name="Le Clainche I."/>
            <person name="Bernard M."/>
            <person name="Bento P."/>
            <person name="Noel B."/>
            <person name="Labadie K."/>
            <person name="Alberti A."/>
            <person name="Charles M."/>
            <person name="Arnaud D."/>
            <person name="Guo H."/>
            <person name="Daviaud C."/>
            <person name="Alamery S."/>
            <person name="Jabbari K."/>
            <person name="Zhao M."/>
            <person name="Edger P.P."/>
            <person name="Chelaifa H."/>
            <person name="Tack D."/>
            <person name="Lassalle G."/>
            <person name="Mestiri I."/>
            <person name="Schnel N."/>
            <person name="Le Paslier M.C."/>
            <person name="Fan G."/>
            <person name="Renault V."/>
            <person name="Bayer P.E."/>
            <person name="Golicz A.A."/>
            <person name="Manoli S."/>
            <person name="Lee T.H."/>
            <person name="Thi V.H."/>
            <person name="Chalabi S."/>
            <person name="Hu Q."/>
            <person name="Fan C."/>
            <person name="Tollenaere R."/>
            <person name="Lu Y."/>
            <person name="Battail C."/>
            <person name="Shen J."/>
            <person name="Sidebottom C.H."/>
            <person name="Wang X."/>
            <person name="Canaguier A."/>
            <person name="Chauveau A."/>
            <person name="Berard A."/>
            <person name="Deniot G."/>
            <person name="Guan M."/>
            <person name="Liu Z."/>
            <person name="Sun F."/>
            <person name="Lim Y.P."/>
            <person name="Lyons E."/>
            <person name="Town C.D."/>
            <person name="Bancroft I."/>
            <person name="Wang X."/>
            <person name="Meng J."/>
            <person name="Ma J."/>
            <person name="Pires J.C."/>
            <person name="King G.J."/>
            <person name="Brunel D."/>
            <person name="Delourme R."/>
            <person name="Renard M."/>
            <person name="Aury J.M."/>
            <person name="Adams K.L."/>
            <person name="Batley J."/>
            <person name="Snowdon R.J."/>
            <person name="Tost J."/>
            <person name="Edwards D."/>
            <person name="Zhou Y."/>
            <person name="Hua W."/>
            <person name="Sharpe A.G."/>
            <person name="Paterson A.H."/>
            <person name="Guan C."/>
            <person name="Wincker P."/>
        </authorList>
    </citation>
    <scope>NUCLEOTIDE SEQUENCE [LARGE SCALE GENOMIC DNA]</scope>
</reference>
<dbReference type="PaxDb" id="3708-A0A078JGL3"/>
<evidence type="ECO:0000313" key="3">
    <source>
        <dbReference type="EMBL" id="KAH0885032.1"/>
    </source>
</evidence>
<organism evidence="2">
    <name type="scientific">Brassica napus</name>
    <name type="common">Rape</name>
    <dbReference type="NCBI Taxonomy" id="3708"/>
    <lineage>
        <taxon>Eukaryota</taxon>
        <taxon>Viridiplantae</taxon>
        <taxon>Streptophyta</taxon>
        <taxon>Embryophyta</taxon>
        <taxon>Tracheophyta</taxon>
        <taxon>Spermatophyta</taxon>
        <taxon>Magnoliopsida</taxon>
        <taxon>eudicotyledons</taxon>
        <taxon>Gunneridae</taxon>
        <taxon>Pentapetalae</taxon>
        <taxon>rosids</taxon>
        <taxon>malvids</taxon>
        <taxon>Brassicales</taxon>
        <taxon>Brassicaceae</taxon>
        <taxon>Brassiceae</taxon>
        <taxon>Brassica</taxon>
    </lineage>
</organism>
<evidence type="ECO:0000313" key="2">
    <source>
        <dbReference type="EMBL" id="CDY65819.1"/>
    </source>
</evidence>
<reference evidence="3 4" key="4">
    <citation type="submission" date="2021-05" db="EMBL/GenBank/DDBJ databases">
        <title>Genome Assembly of Synthetic Allotetraploid Brassica napus Reveals Homoeologous Exchanges between Subgenomes.</title>
        <authorList>
            <person name="Davis J.T."/>
        </authorList>
    </citation>
    <scope>NUCLEOTIDE SEQUENCE [LARGE SCALE GENOMIC DNA]</scope>
    <source>
        <strain evidence="4">cv. Da-Ae</strain>
        <tissue evidence="3">Seedling</tissue>
    </source>
</reference>
<accession>A0A078JGL3</accession>
<protein>
    <submittedName>
        <fullName evidence="1">(rape) hypothetical protein</fullName>
    </submittedName>
    <submittedName>
        <fullName evidence="2">BnaUnng01190D protein</fullName>
    </submittedName>
</protein>
<proteinExistence type="predicted"/>
<dbReference type="Proteomes" id="UP001295469">
    <property type="component" value="Chromosome C04"/>
</dbReference>
<dbReference type="AlphaFoldDB" id="A0A078JGL3"/>
<sequence length="90" mass="10518">MSIEYAEAKKRSVKGAVEIVEIEDIKRIAEEKELMAERVEKLTEEWDLQKLSFNGKTKLDRLDRTQKLLKDVENDEDGGFDEPYRLLSES</sequence>
<dbReference type="EMBL" id="JAGKQM010000014">
    <property type="protein sequence ID" value="KAH0885032.1"/>
    <property type="molecule type" value="Genomic_DNA"/>
</dbReference>